<dbReference type="GO" id="GO:0016616">
    <property type="term" value="F:oxidoreductase activity, acting on the CH-OH group of donors, NAD or NADP as acceptor"/>
    <property type="evidence" value="ECO:0007669"/>
    <property type="project" value="UniProtKB-ARBA"/>
</dbReference>
<comment type="similarity">
    <text evidence="1 3">Belongs to the short-chain dehydrogenases/reductases (SDR) family.</text>
</comment>
<dbReference type="KEGG" id="nlo:107223160"/>
<dbReference type="SUPFAM" id="SSF51735">
    <property type="entry name" value="NAD(P)-binding Rossmann-fold domains"/>
    <property type="match status" value="1"/>
</dbReference>
<dbReference type="Gene3D" id="3.40.50.720">
    <property type="entry name" value="NAD(P)-binding Rossmann-like Domain"/>
    <property type="match status" value="1"/>
</dbReference>
<gene>
    <name evidence="5" type="primary">LOC107223160</name>
</gene>
<evidence type="ECO:0000313" key="4">
    <source>
        <dbReference type="Proteomes" id="UP000829291"/>
    </source>
</evidence>
<sequence length="250" mass="26971">MERWAGRVAVVTGASSGIGASIAEALAREGMIVVGLARRKNRLQDTAEALSIAKGKLYPVQCDVSNEQEILDAFRWIRDHLGAIDVLVNNAGVAHFAHIISGDTEGFRRVLDVNVLAVAICTREAVANMRARRVDGHIININSVTGHAIPNLPNHLSLYPSSKYALTAMTEVVRRELISAKTNIKVTSLSPGLVKTEIMEAAEYCVENTGSPDAPTLQAKDISDAVLYILSTPPNVQITELTIRPVGEQL</sequence>
<evidence type="ECO:0000256" key="3">
    <source>
        <dbReference type="RuleBase" id="RU000363"/>
    </source>
</evidence>
<accession>A0A6J0BVJ0</accession>
<evidence type="ECO:0000256" key="2">
    <source>
        <dbReference type="ARBA" id="ARBA00023002"/>
    </source>
</evidence>
<keyword evidence="4" id="KW-1185">Reference proteome</keyword>
<dbReference type="AlphaFoldDB" id="A0A6J0BVJ0"/>
<dbReference type="PRINTS" id="PR00080">
    <property type="entry name" value="SDRFAMILY"/>
</dbReference>
<dbReference type="Pfam" id="PF00106">
    <property type="entry name" value="adh_short"/>
    <property type="match status" value="1"/>
</dbReference>
<evidence type="ECO:0000256" key="1">
    <source>
        <dbReference type="ARBA" id="ARBA00006484"/>
    </source>
</evidence>
<dbReference type="PRINTS" id="PR00081">
    <property type="entry name" value="GDHRDH"/>
</dbReference>
<dbReference type="RefSeq" id="XP_015518247.1">
    <property type="nucleotide sequence ID" value="XM_015662761.2"/>
</dbReference>
<dbReference type="InterPro" id="IPR002347">
    <property type="entry name" value="SDR_fam"/>
</dbReference>
<keyword evidence="2" id="KW-0560">Oxidoreductase</keyword>
<dbReference type="Proteomes" id="UP000829291">
    <property type="component" value="Chromosome 3"/>
</dbReference>
<dbReference type="OrthoDB" id="1933717at2759"/>
<evidence type="ECO:0000313" key="5">
    <source>
        <dbReference type="RefSeq" id="XP_015518247.1"/>
    </source>
</evidence>
<dbReference type="FunFam" id="3.40.50.720:FF:000047">
    <property type="entry name" value="NADP-dependent L-serine/L-allo-threonine dehydrogenase"/>
    <property type="match status" value="1"/>
</dbReference>
<protein>
    <submittedName>
        <fullName evidence="5">Farnesol dehydrogenase</fullName>
    </submittedName>
</protein>
<dbReference type="GeneID" id="107223160"/>
<reference evidence="5" key="1">
    <citation type="submission" date="2025-08" db="UniProtKB">
        <authorList>
            <consortium name="RefSeq"/>
        </authorList>
    </citation>
    <scope>IDENTIFICATION</scope>
    <source>
        <tissue evidence="5">Thorax and Abdomen</tissue>
    </source>
</reference>
<proteinExistence type="inferred from homology"/>
<name>A0A6J0BVJ0_NEOLC</name>
<dbReference type="PANTHER" id="PTHR43115:SF4">
    <property type="entry name" value="DEHYDROGENASE_REDUCTASE SDR FAMILY MEMBER 11"/>
    <property type="match status" value="1"/>
</dbReference>
<organism evidence="5">
    <name type="scientific">Neodiprion lecontei</name>
    <name type="common">Redheaded pine sawfly</name>
    <dbReference type="NCBI Taxonomy" id="441921"/>
    <lineage>
        <taxon>Eukaryota</taxon>
        <taxon>Metazoa</taxon>
        <taxon>Ecdysozoa</taxon>
        <taxon>Arthropoda</taxon>
        <taxon>Hexapoda</taxon>
        <taxon>Insecta</taxon>
        <taxon>Pterygota</taxon>
        <taxon>Neoptera</taxon>
        <taxon>Endopterygota</taxon>
        <taxon>Hymenoptera</taxon>
        <taxon>Tenthredinoidea</taxon>
        <taxon>Diprionidae</taxon>
        <taxon>Diprioninae</taxon>
        <taxon>Neodiprion</taxon>
    </lineage>
</organism>
<dbReference type="InterPro" id="IPR036291">
    <property type="entry name" value="NAD(P)-bd_dom_sf"/>
</dbReference>
<dbReference type="PANTHER" id="PTHR43115">
    <property type="entry name" value="DEHYDROGENASE/REDUCTASE SDR FAMILY MEMBER 11"/>
    <property type="match status" value="1"/>
</dbReference>